<evidence type="ECO:0000313" key="2">
    <source>
        <dbReference type="Proteomes" id="UP001392318"/>
    </source>
</evidence>
<proteinExistence type="predicted"/>
<name>A0ACC6RQ51_9BURK</name>
<organism evidence="1 2">
    <name type="scientific">Paraburkholderia unamae</name>
    <dbReference type="NCBI Taxonomy" id="219649"/>
    <lineage>
        <taxon>Bacteria</taxon>
        <taxon>Pseudomonadati</taxon>
        <taxon>Pseudomonadota</taxon>
        <taxon>Betaproteobacteria</taxon>
        <taxon>Burkholderiales</taxon>
        <taxon>Burkholderiaceae</taxon>
        <taxon>Paraburkholderia</taxon>
    </lineage>
</organism>
<keyword evidence="2" id="KW-1185">Reference proteome</keyword>
<reference evidence="1" key="1">
    <citation type="submission" date="2024-01" db="EMBL/GenBank/DDBJ databases">
        <title>The diversity of rhizobia nodulating Mimosa spp. in eleven states of Brazil covering several biomes is determined by host plant, location, and edaphic factors.</title>
        <authorList>
            <person name="Rouws L."/>
            <person name="Barauna A."/>
            <person name="Beukes C."/>
            <person name="De Faria S.M."/>
            <person name="Gross E."/>
            <person name="Dos Reis Junior F.B."/>
            <person name="Simon M."/>
            <person name="Maluk M."/>
            <person name="Odee D.W."/>
            <person name="Kenicer G."/>
            <person name="Young J.P.W."/>
            <person name="Reis V.M."/>
            <person name="Zilli J."/>
            <person name="James E.K."/>
        </authorList>
    </citation>
    <scope>NUCLEOTIDE SEQUENCE</scope>
    <source>
        <strain evidence="1">JPY452</strain>
    </source>
</reference>
<gene>
    <name evidence="1" type="ORF">VSR83_27690</name>
</gene>
<accession>A0ACC6RQ51</accession>
<evidence type="ECO:0000313" key="1">
    <source>
        <dbReference type="EMBL" id="MEM5403773.1"/>
    </source>
</evidence>
<comment type="caution">
    <text evidence="1">The sequence shown here is derived from an EMBL/GenBank/DDBJ whole genome shotgun (WGS) entry which is preliminary data.</text>
</comment>
<protein>
    <submittedName>
        <fullName evidence="1">Uncharacterized protein</fullName>
    </submittedName>
</protein>
<dbReference type="Proteomes" id="UP001392318">
    <property type="component" value="Unassembled WGS sequence"/>
</dbReference>
<dbReference type="EMBL" id="JAYMRU010000024">
    <property type="protein sequence ID" value="MEM5403773.1"/>
    <property type="molecule type" value="Genomic_DNA"/>
</dbReference>
<sequence>MNDLAKPPVLFEVPAPLSEKVPTRNFGVVTMTSPAPHVIEKVFGNYVNGKDDEAPYRELVAECARGEKGERFTAALLANLPGQCFGDWLDLRSAVVRVCGLNREAVAKN</sequence>